<dbReference type="AlphaFoldDB" id="A0A518BMY5"/>
<evidence type="ECO:0000256" key="1">
    <source>
        <dbReference type="SAM" id="MobiDB-lite"/>
    </source>
</evidence>
<keyword evidence="3" id="KW-1185">Reference proteome</keyword>
<dbReference type="Gene3D" id="2.60.40.1120">
    <property type="entry name" value="Carboxypeptidase-like, regulatory domain"/>
    <property type="match status" value="3"/>
</dbReference>
<sequence>MQKSALLAVAVLALVGAVAWVLVGGGESTDAAAGVSSSEVVAPALPGAPATLSAAAGPVSEPVRGTLAPQPDSRRSAAKALDEAAEQTKPTGPLYRGRVLDPSGQGVPEALVRLKSQEAGRASGMLGVLGNIITPSKSAVTDSMGRYEIESPGGSTVDVEVEADGYAPFERSDIELPVTTSVPFEDLVLEPGTILWGTVTDDIGSPIAGAELQLVDPEQGFNFNFGPGGSVADTVTDENGGFELAQLEVGAWGIRIEAEGYPIRVYRGSTEAPGRVRSPLRFEIPRGGTIRGVAVGLPEVKVEDLRVVARPSEGATFMAMASGSAPQVELGEGGSFEIGGLDPDREYEVELVEKGRGAFAMMGGGANRSESVSVLPGAEGVELVYRQPASVSFAVVDAASGKPIERFTARLGMAFNQRRLEGADGEEKTFHAGGRDEFSDLFPSDFQFFGNRGDSGVRLSIEAEGYAAGREDVEGIEEGASIDVGTISLRAAPLIRVHVTDLNDGEPLRNARVRLTPQPTEDADSPNGWMERMDLANQVKKTKSDDDGWAEIQSIPDVPCTLEVDRAGYAPHQIADLVVGSSPVELEVALGEGGDVEVFVVDRRGERLAGVIVERRDADDEDDSSGTRNTSKRNGARFRNLTPGTHSFRVSNGDNSGRNNWRRARGGDDDEGWTMVSVSHGSSQELTLEARATSTMVGRVRQAGRTLASAKVRAQRLDEGDDVEEQLARMTGSRGWWGGDSADTNGSGEYRLEGLEVGTYTVSVSHDSRALAWTTTVEVTDGEVTANFDLPLCAVEGRVVDSEGRGIAGVRVRALPESRRFQSLDRDNGGFSRSGIDVVDVGVVGASGPRASDDRGLTDAQGHFRLEGLTAGARLVARADGDTVTSAVSAVFELAEDEVKTGIELVVEQAGTIVVQPQSGGEDSTGFSFVRVVARPKDGPQAQLAQPLALAGGDGPTDVAATEDSSAQVPVAPVSGFSIGGGDVRLSGLRPGTWLVKASEGGIEDGAEAEIEVEVRSGEVITVEIALP</sequence>
<gene>
    <name evidence="2" type="ORF">Pla133_34130</name>
</gene>
<dbReference type="Pfam" id="PF13620">
    <property type="entry name" value="CarboxypepD_reg"/>
    <property type="match status" value="3"/>
</dbReference>
<dbReference type="InterPro" id="IPR013784">
    <property type="entry name" value="Carb-bd-like_fold"/>
</dbReference>
<dbReference type="SUPFAM" id="SSF49464">
    <property type="entry name" value="Carboxypeptidase regulatory domain-like"/>
    <property type="match status" value="2"/>
</dbReference>
<evidence type="ECO:0000313" key="3">
    <source>
        <dbReference type="Proteomes" id="UP000316921"/>
    </source>
</evidence>
<evidence type="ECO:0000313" key="2">
    <source>
        <dbReference type="EMBL" id="QDU68317.1"/>
    </source>
</evidence>
<protein>
    <submittedName>
        <fullName evidence="2">Alpha-2-macroglobulin MG1 domain protein</fullName>
    </submittedName>
</protein>
<dbReference type="InterPro" id="IPR008969">
    <property type="entry name" value="CarboxyPept-like_regulatory"/>
</dbReference>
<feature type="region of interest" description="Disordered" evidence="1">
    <location>
        <begin position="51"/>
        <end position="100"/>
    </location>
</feature>
<organism evidence="2 3">
    <name type="scientific">Engelhardtia mirabilis</name>
    <dbReference type="NCBI Taxonomy" id="2528011"/>
    <lineage>
        <taxon>Bacteria</taxon>
        <taxon>Pseudomonadati</taxon>
        <taxon>Planctomycetota</taxon>
        <taxon>Planctomycetia</taxon>
        <taxon>Planctomycetia incertae sedis</taxon>
        <taxon>Engelhardtia</taxon>
    </lineage>
</organism>
<proteinExistence type="predicted"/>
<dbReference type="SUPFAM" id="SSF49452">
    <property type="entry name" value="Starch-binding domain-like"/>
    <property type="match status" value="1"/>
</dbReference>
<feature type="region of interest" description="Disordered" evidence="1">
    <location>
        <begin position="616"/>
        <end position="672"/>
    </location>
</feature>
<dbReference type="Proteomes" id="UP000316921">
    <property type="component" value="Chromosome"/>
</dbReference>
<dbReference type="RefSeq" id="WP_145067223.1">
    <property type="nucleotide sequence ID" value="NZ_CP036287.1"/>
</dbReference>
<feature type="compositionally biased region" description="Polar residues" evidence="1">
    <location>
        <begin position="642"/>
        <end position="659"/>
    </location>
</feature>
<accession>A0A518BMY5</accession>
<name>A0A518BMY5_9BACT</name>
<reference evidence="2 3" key="1">
    <citation type="submission" date="2019-02" db="EMBL/GenBank/DDBJ databases">
        <title>Deep-cultivation of Planctomycetes and their phenomic and genomic characterization uncovers novel biology.</title>
        <authorList>
            <person name="Wiegand S."/>
            <person name="Jogler M."/>
            <person name="Boedeker C."/>
            <person name="Pinto D."/>
            <person name="Vollmers J."/>
            <person name="Rivas-Marin E."/>
            <person name="Kohn T."/>
            <person name="Peeters S.H."/>
            <person name="Heuer A."/>
            <person name="Rast P."/>
            <person name="Oberbeckmann S."/>
            <person name="Bunk B."/>
            <person name="Jeske O."/>
            <person name="Meyerdierks A."/>
            <person name="Storesund J.E."/>
            <person name="Kallscheuer N."/>
            <person name="Luecker S."/>
            <person name="Lage O.M."/>
            <person name="Pohl T."/>
            <person name="Merkel B.J."/>
            <person name="Hornburger P."/>
            <person name="Mueller R.-W."/>
            <person name="Bruemmer F."/>
            <person name="Labrenz M."/>
            <person name="Spormann A.M."/>
            <person name="Op den Camp H."/>
            <person name="Overmann J."/>
            <person name="Amann R."/>
            <person name="Jetten M.S.M."/>
            <person name="Mascher T."/>
            <person name="Medema M.H."/>
            <person name="Devos D.P."/>
            <person name="Kaster A.-K."/>
            <person name="Ovreas L."/>
            <person name="Rohde M."/>
            <person name="Galperin M.Y."/>
            <person name="Jogler C."/>
        </authorList>
    </citation>
    <scope>NUCLEOTIDE SEQUENCE [LARGE SCALE GENOMIC DNA]</scope>
    <source>
        <strain evidence="2 3">Pla133</strain>
    </source>
</reference>
<dbReference type="KEGG" id="pbap:Pla133_34130"/>
<dbReference type="EMBL" id="CP036287">
    <property type="protein sequence ID" value="QDU68317.1"/>
    <property type="molecule type" value="Genomic_DNA"/>
</dbReference>
<dbReference type="GO" id="GO:0030246">
    <property type="term" value="F:carbohydrate binding"/>
    <property type="evidence" value="ECO:0007669"/>
    <property type="project" value="InterPro"/>
</dbReference>